<feature type="transmembrane region" description="Helical" evidence="1">
    <location>
        <begin position="15"/>
        <end position="34"/>
    </location>
</feature>
<dbReference type="eggNOG" id="COG4961">
    <property type="taxonomic scope" value="Bacteria"/>
</dbReference>
<gene>
    <name evidence="3" type="ORF">TcarDRAFT_1913</name>
</gene>
<feature type="domain" description="TadE-like" evidence="2">
    <location>
        <begin position="13"/>
        <end position="55"/>
    </location>
</feature>
<reference evidence="3 4" key="2">
    <citation type="submission" date="2007-01" db="EMBL/GenBank/DDBJ databases">
        <title>Sequencing of the draft genome and assembly of Thermosinus carboxydivorans Nor1.</title>
        <authorList>
            <consortium name="US DOE Joint Genome Institute (JGI-PGF)"/>
            <person name="Copeland A."/>
            <person name="Lucas S."/>
            <person name="Lapidus A."/>
            <person name="Barry K."/>
            <person name="Glavina del Rio T."/>
            <person name="Dalin E."/>
            <person name="Tice H."/>
            <person name="Bruce D."/>
            <person name="Pitluck S."/>
            <person name="Richardson P."/>
        </authorList>
    </citation>
    <scope>NUCLEOTIDE SEQUENCE [LARGE SCALE GENOMIC DNA]</scope>
    <source>
        <strain evidence="3 4">Nor1</strain>
    </source>
</reference>
<dbReference type="InterPro" id="IPR012495">
    <property type="entry name" value="TadE-like_dom"/>
</dbReference>
<dbReference type="EMBL" id="AAWL01000005">
    <property type="protein sequence ID" value="EAX48035.1"/>
    <property type="molecule type" value="Genomic_DNA"/>
</dbReference>
<keyword evidence="1" id="KW-1133">Transmembrane helix</keyword>
<protein>
    <submittedName>
        <fullName evidence="3">TadE family protein</fullName>
    </submittedName>
</protein>
<dbReference type="Proteomes" id="UP000005139">
    <property type="component" value="Unassembled WGS sequence"/>
</dbReference>
<organism evidence="3 4">
    <name type="scientific">Thermosinus carboxydivorans Nor1</name>
    <dbReference type="NCBI Taxonomy" id="401526"/>
    <lineage>
        <taxon>Bacteria</taxon>
        <taxon>Bacillati</taxon>
        <taxon>Bacillota</taxon>
        <taxon>Negativicutes</taxon>
        <taxon>Selenomonadales</taxon>
        <taxon>Sporomusaceae</taxon>
        <taxon>Thermosinus</taxon>
    </lineage>
</organism>
<proteinExistence type="predicted"/>
<sequence length="134" mass="14203" precursor="true">MLGIARMLKNRRGQALVELALVLPVVVLLLAGMMEFGRVFHEYLVVTAAAREGARTAAVGGSDAAAIAAVRNAARSIDRGQLAVAIEPGEAGRVHGEPITVVVSNPVQLVTPLISAFFPQNPYVVQGRAVMRYE</sequence>
<evidence type="ECO:0000256" key="1">
    <source>
        <dbReference type="SAM" id="Phobius"/>
    </source>
</evidence>
<dbReference type="OrthoDB" id="1683505at2"/>
<keyword evidence="1" id="KW-0812">Transmembrane</keyword>
<accession>A1HPR6</accession>
<reference evidence="3 4" key="1">
    <citation type="submission" date="2007-01" db="EMBL/GenBank/DDBJ databases">
        <title>Annotation of the draft genome assembly of Thermosinus carboxydivorans Nor1.</title>
        <authorList>
            <consortium name="US DOE Joint Genome Institute (JGI-ORNL)"/>
            <person name="Larimer F."/>
            <person name="Land M."/>
            <person name="Hauser L."/>
        </authorList>
    </citation>
    <scope>NUCLEOTIDE SEQUENCE [LARGE SCALE GENOMIC DNA]</scope>
    <source>
        <strain evidence="3 4">Nor1</strain>
    </source>
</reference>
<evidence type="ECO:0000259" key="2">
    <source>
        <dbReference type="Pfam" id="PF07811"/>
    </source>
</evidence>
<comment type="caution">
    <text evidence="3">The sequence shown here is derived from an EMBL/GenBank/DDBJ whole genome shotgun (WGS) entry which is preliminary data.</text>
</comment>
<dbReference type="Pfam" id="PF07811">
    <property type="entry name" value="TadE"/>
    <property type="match status" value="1"/>
</dbReference>
<name>A1HPR6_9FIRM</name>
<evidence type="ECO:0000313" key="3">
    <source>
        <dbReference type="EMBL" id="EAX48035.1"/>
    </source>
</evidence>
<evidence type="ECO:0000313" key="4">
    <source>
        <dbReference type="Proteomes" id="UP000005139"/>
    </source>
</evidence>
<dbReference type="AlphaFoldDB" id="A1HPR6"/>
<dbReference type="RefSeq" id="WP_007289020.1">
    <property type="nucleotide sequence ID" value="NZ_AAWL01000005.1"/>
</dbReference>
<keyword evidence="1" id="KW-0472">Membrane</keyword>
<keyword evidence="4" id="KW-1185">Reference proteome</keyword>